<organism evidence="2 3">
    <name type="scientific">Podospora pseudopauciseta</name>
    <dbReference type="NCBI Taxonomy" id="2093780"/>
    <lineage>
        <taxon>Eukaryota</taxon>
        <taxon>Fungi</taxon>
        <taxon>Dikarya</taxon>
        <taxon>Ascomycota</taxon>
        <taxon>Pezizomycotina</taxon>
        <taxon>Sordariomycetes</taxon>
        <taxon>Sordariomycetidae</taxon>
        <taxon>Sordariales</taxon>
        <taxon>Podosporaceae</taxon>
        <taxon>Podospora</taxon>
    </lineage>
</organism>
<reference evidence="2 3" key="1">
    <citation type="journal article" date="2023" name="bioRxiv">
        <title>High-quality genome assemblies of four members of thePodospora anserinaspecies complex.</title>
        <authorList>
            <person name="Ament-Velasquez S.L."/>
            <person name="Vogan A.A."/>
            <person name="Wallerman O."/>
            <person name="Hartmann F."/>
            <person name="Gautier V."/>
            <person name="Silar P."/>
            <person name="Giraud T."/>
            <person name="Johannesson H."/>
        </authorList>
    </citation>
    <scope>NUCLEOTIDE SEQUENCE [LARGE SCALE GENOMIC DNA]</scope>
    <source>
        <strain evidence="2 3">CBS 411.78</strain>
    </source>
</reference>
<proteinExistence type="predicted"/>
<dbReference type="GeneID" id="87926024"/>
<evidence type="ECO:0000313" key="2">
    <source>
        <dbReference type="EMBL" id="KAK4665858.1"/>
    </source>
</evidence>
<dbReference type="EMBL" id="JAFFHB010000005">
    <property type="protein sequence ID" value="KAK4665858.1"/>
    <property type="molecule type" value="Genomic_DNA"/>
</dbReference>
<sequence length="174" mass="18665">MKPLSPLSITAQPPEADALSPTPEHMAIVHGQWPFNTSKLFIAGATNPSREPNQRATAAFWLNFTPLLLSPGGYTSVDDDAYRPLRGDRLCSGFQGHPESALKLTPNPGMRITARSTPATSWHTETPTIARTRGSTFDVAHLDSFAQTESQSKQTAVAHIPAQGSGAIAVRHLA</sequence>
<accession>A0ABR0HDA9</accession>
<keyword evidence="3" id="KW-1185">Reference proteome</keyword>
<name>A0ABR0HDA9_9PEZI</name>
<comment type="caution">
    <text evidence="2">The sequence shown here is derived from an EMBL/GenBank/DDBJ whole genome shotgun (WGS) entry which is preliminary data.</text>
</comment>
<gene>
    <name evidence="2" type="ORF">QC763_0066830</name>
</gene>
<protein>
    <submittedName>
        <fullName evidence="2">Uncharacterized protein</fullName>
    </submittedName>
</protein>
<evidence type="ECO:0000256" key="1">
    <source>
        <dbReference type="SAM" id="MobiDB-lite"/>
    </source>
</evidence>
<feature type="region of interest" description="Disordered" evidence="1">
    <location>
        <begin position="1"/>
        <end position="21"/>
    </location>
</feature>
<dbReference type="RefSeq" id="XP_062765824.1">
    <property type="nucleotide sequence ID" value="XM_062905921.1"/>
</dbReference>
<evidence type="ECO:0000313" key="3">
    <source>
        <dbReference type="Proteomes" id="UP001326199"/>
    </source>
</evidence>
<dbReference type="Proteomes" id="UP001326199">
    <property type="component" value="Unassembled WGS sequence"/>
</dbReference>